<organism evidence="1 2">
    <name type="scientific">Fusarium venenatum</name>
    <dbReference type="NCBI Taxonomy" id="56646"/>
    <lineage>
        <taxon>Eukaryota</taxon>
        <taxon>Fungi</taxon>
        <taxon>Dikarya</taxon>
        <taxon>Ascomycota</taxon>
        <taxon>Pezizomycotina</taxon>
        <taxon>Sordariomycetes</taxon>
        <taxon>Hypocreomycetidae</taxon>
        <taxon>Hypocreales</taxon>
        <taxon>Nectriaceae</taxon>
        <taxon>Fusarium</taxon>
    </lineage>
</organism>
<keyword evidence="2" id="KW-1185">Reference proteome</keyword>
<name>A0A2L2SWN6_9HYPO</name>
<dbReference type="AlphaFoldDB" id="A0A2L2SWN6"/>
<protein>
    <submittedName>
        <fullName evidence="1">Uncharacterized protein</fullName>
    </submittedName>
</protein>
<evidence type="ECO:0000313" key="1">
    <source>
        <dbReference type="EMBL" id="CEI61138.1"/>
    </source>
</evidence>
<dbReference type="Proteomes" id="UP000245910">
    <property type="component" value="Chromosome II"/>
</dbReference>
<proteinExistence type="predicted"/>
<reference evidence="2" key="1">
    <citation type="submission" date="2014-10" db="EMBL/GenBank/DDBJ databases">
        <authorList>
            <person name="King R."/>
        </authorList>
    </citation>
    <scope>NUCLEOTIDE SEQUENCE [LARGE SCALE GENOMIC DNA]</scope>
    <source>
        <strain evidence="2">A3/5</strain>
    </source>
</reference>
<accession>A0A2L2SWN6</accession>
<dbReference type="EMBL" id="LN649230">
    <property type="protein sequence ID" value="CEI61138.1"/>
    <property type="molecule type" value="Genomic_DNA"/>
</dbReference>
<evidence type="ECO:0000313" key="2">
    <source>
        <dbReference type="Proteomes" id="UP000245910"/>
    </source>
</evidence>
<sequence>MYEEEKRHAMIQYTSIQEAVIGYDQGSKMNSTKFEYAVGSGTQHQAISRHPFGVLLVDI</sequence>